<evidence type="ECO:0000313" key="2">
    <source>
        <dbReference type="EMBL" id="SDI34184.1"/>
    </source>
</evidence>
<accession>A0A1G8JSH8</accession>
<feature type="transmembrane region" description="Helical" evidence="1">
    <location>
        <begin position="100"/>
        <end position="124"/>
    </location>
</feature>
<evidence type="ECO:0000256" key="1">
    <source>
        <dbReference type="SAM" id="Phobius"/>
    </source>
</evidence>
<name>A0A1G8JSH8_9RHOB</name>
<gene>
    <name evidence="2" type="ORF">SAMN04487993_1003235</name>
</gene>
<dbReference type="AlphaFoldDB" id="A0A1G8JSH8"/>
<reference evidence="2 3" key="1">
    <citation type="submission" date="2016-10" db="EMBL/GenBank/DDBJ databases">
        <authorList>
            <person name="de Groot N.N."/>
        </authorList>
    </citation>
    <scope>NUCLEOTIDE SEQUENCE [LARGE SCALE GENOMIC DNA]</scope>
    <source>
        <strain evidence="2 3">DSM 26424</strain>
    </source>
</reference>
<organism evidence="2 3">
    <name type="scientific">Salipiger marinus</name>
    <dbReference type="NCBI Taxonomy" id="555512"/>
    <lineage>
        <taxon>Bacteria</taxon>
        <taxon>Pseudomonadati</taxon>
        <taxon>Pseudomonadota</taxon>
        <taxon>Alphaproteobacteria</taxon>
        <taxon>Rhodobacterales</taxon>
        <taxon>Roseobacteraceae</taxon>
        <taxon>Salipiger</taxon>
    </lineage>
</organism>
<keyword evidence="1" id="KW-1133">Transmembrane helix</keyword>
<dbReference type="Proteomes" id="UP000199093">
    <property type="component" value="Unassembled WGS sequence"/>
</dbReference>
<protein>
    <submittedName>
        <fullName evidence="2">Uncharacterized protein</fullName>
    </submittedName>
</protein>
<dbReference type="RefSeq" id="WP_131821789.1">
    <property type="nucleotide sequence ID" value="NZ_FNEJ01000003.1"/>
</dbReference>
<dbReference type="EMBL" id="FNEJ01000003">
    <property type="protein sequence ID" value="SDI34184.1"/>
    <property type="molecule type" value="Genomic_DNA"/>
</dbReference>
<keyword evidence="1" id="KW-0472">Membrane</keyword>
<keyword evidence="1" id="KW-0812">Transmembrane</keyword>
<keyword evidence="3" id="KW-1185">Reference proteome</keyword>
<dbReference type="STRING" id="555512.SAMN04487993_1003235"/>
<evidence type="ECO:0000313" key="3">
    <source>
        <dbReference type="Proteomes" id="UP000199093"/>
    </source>
</evidence>
<sequence length="130" mass="14259">MSSVTEPPVFAETARLQALFDQHLDQHLGLRRGSFASRARAASRHLPRPLRADLAQVVAATRLMGPPKLFRQIDAAALSAASNRVAAHLKTIDRADRRRGLWLGILGAIMANILILTALLIALLRWRGLV</sequence>
<proteinExistence type="predicted"/>